<dbReference type="InterPro" id="IPR000086">
    <property type="entry name" value="NUDIX_hydrolase_dom"/>
</dbReference>
<reference evidence="4 5" key="1">
    <citation type="submission" date="2024-01" db="EMBL/GenBank/DDBJ databases">
        <title>Uliginosibacterium soil sp. nov.</title>
        <authorList>
            <person name="Lv Y."/>
        </authorList>
    </citation>
    <scope>NUCLEOTIDE SEQUENCE [LARGE SCALE GENOMIC DNA]</scope>
    <source>
        <strain evidence="4 5">H3</strain>
    </source>
</reference>
<dbReference type="InterPro" id="IPR015797">
    <property type="entry name" value="NUDIX_hydrolase-like_dom_sf"/>
</dbReference>
<dbReference type="Pfam" id="PF00293">
    <property type="entry name" value="NUDIX"/>
    <property type="match status" value="1"/>
</dbReference>
<dbReference type="PROSITE" id="PS51462">
    <property type="entry name" value="NUDIX"/>
    <property type="match status" value="1"/>
</dbReference>
<protein>
    <submittedName>
        <fullName evidence="4">NUDIX domain-containing protein</fullName>
    </submittedName>
</protein>
<dbReference type="InterPro" id="IPR020084">
    <property type="entry name" value="NUDIX_hydrolase_CS"/>
</dbReference>
<accession>A0ABU6K1X6</accession>
<comment type="cofactor">
    <cofactor evidence="1">
        <name>Mg(2+)</name>
        <dbReference type="ChEBI" id="CHEBI:18420"/>
    </cofactor>
</comment>
<evidence type="ECO:0000259" key="3">
    <source>
        <dbReference type="PROSITE" id="PS51462"/>
    </source>
</evidence>
<keyword evidence="2" id="KW-0378">Hydrolase</keyword>
<name>A0ABU6K1X6_9RHOO</name>
<feature type="domain" description="Nudix hydrolase" evidence="3">
    <location>
        <begin position="7"/>
        <end position="141"/>
    </location>
</feature>
<comment type="caution">
    <text evidence="4">The sequence shown here is derived from an EMBL/GenBank/DDBJ whole genome shotgun (WGS) entry which is preliminary data.</text>
</comment>
<dbReference type="SUPFAM" id="SSF55811">
    <property type="entry name" value="Nudix"/>
    <property type="match status" value="1"/>
</dbReference>
<keyword evidence="5" id="KW-1185">Reference proteome</keyword>
<organism evidence="4 5">
    <name type="scientific">Uliginosibacterium silvisoli</name>
    <dbReference type="NCBI Taxonomy" id="3114758"/>
    <lineage>
        <taxon>Bacteria</taxon>
        <taxon>Pseudomonadati</taxon>
        <taxon>Pseudomonadota</taxon>
        <taxon>Betaproteobacteria</taxon>
        <taxon>Rhodocyclales</taxon>
        <taxon>Zoogloeaceae</taxon>
        <taxon>Uliginosibacterium</taxon>
    </lineage>
</organism>
<sequence>MNQARQRFALSVSVFVIVRDGPQVLLLRRANTGWKDGFLSLPAGAHDGAETLAQAAVRELREETGISAAEADMRLVHLMHCRAGDTGGEWLGAFFVAENWSGTPALLEAGKHDHIAWYAIDALPENLIPYTRQGIECSGRGEAFSSFGWTE</sequence>
<dbReference type="Gene3D" id="3.90.79.10">
    <property type="entry name" value="Nucleoside Triphosphate Pyrophosphohydrolase"/>
    <property type="match status" value="1"/>
</dbReference>
<evidence type="ECO:0000313" key="5">
    <source>
        <dbReference type="Proteomes" id="UP001331561"/>
    </source>
</evidence>
<dbReference type="CDD" id="cd04683">
    <property type="entry name" value="NUDIX_Hydrolase"/>
    <property type="match status" value="1"/>
</dbReference>
<evidence type="ECO:0000256" key="2">
    <source>
        <dbReference type="ARBA" id="ARBA00022801"/>
    </source>
</evidence>
<dbReference type="PANTHER" id="PTHR43046">
    <property type="entry name" value="GDP-MANNOSE MANNOSYL HYDROLASE"/>
    <property type="match status" value="1"/>
</dbReference>
<dbReference type="RefSeq" id="WP_327598027.1">
    <property type="nucleotide sequence ID" value="NZ_JAYXHS010000001.1"/>
</dbReference>
<evidence type="ECO:0000313" key="4">
    <source>
        <dbReference type="EMBL" id="MEC5385063.1"/>
    </source>
</evidence>
<proteinExistence type="predicted"/>
<dbReference type="PANTHER" id="PTHR43046:SF16">
    <property type="entry name" value="ADP-RIBOSE PYROPHOSPHATASE YJHB-RELATED"/>
    <property type="match status" value="1"/>
</dbReference>
<dbReference type="EMBL" id="JAYXHS010000001">
    <property type="protein sequence ID" value="MEC5385063.1"/>
    <property type="molecule type" value="Genomic_DNA"/>
</dbReference>
<evidence type="ECO:0000256" key="1">
    <source>
        <dbReference type="ARBA" id="ARBA00001946"/>
    </source>
</evidence>
<dbReference type="PROSITE" id="PS00893">
    <property type="entry name" value="NUDIX_BOX"/>
    <property type="match status" value="1"/>
</dbReference>
<gene>
    <name evidence="4" type="ORF">VVD49_04970</name>
</gene>
<dbReference type="Proteomes" id="UP001331561">
    <property type="component" value="Unassembled WGS sequence"/>
</dbReference>